<feature type="compositionally biased region" description="Basic and acidic residues" evidence="1">
    <location>
        <begin position="243"/>
        <end position="252"/>
    </location>
</feature>
<feature type="compositionally biased region" description="Basic and acidic residues" evidence="1">
    <location>
        <begin position="176"/>
        <end position="217"/>
    </location>
</feature>
<evidence type="ECO:0000313" key="3">
    <source>
        <dbReference type="Proteomes" id="UP000305921"/>
    </source>
</evidence>
<dbReference type="OrthoDB" id="3544497at2"/>
<dbReference type="Proteomes" id="UP000305921">
    <property type="component" value="Unassembled WGS sequence"/>
</dbReference>
<evidence type="ECO:0000313" key="2">
    <source>
        <dbReference type="EMBL" id="TLQ38991.1"/>
    </source>
</evidence>
<proteinExistence type="predicted"/>
<dbReference type="AlphaFoldDB" id="A0A5R9DW41"/>
<reference evidence="2 3" key="1">
    <citation type="submission" date="2019-05" db="EMBL/GenBank/DDBJ databases">
        <title>Streptomyces marianii sp. nov., a novel marine actinomycete from southern coast of India.</title>
        <authorList>
            <person name="Iniyan A.M."/>
            <person name="Wink J."/>
            <person name="Ramprasad E."/>
            <person name="Ramana C.V."/>
            <person name="Bunk B."/>
            <person name="Sproer C."/>
            <person name="Joseph F.-J.R.S."/>
            <person name="Vincent S.G.P."/>
        </authorList>
    </citation>
    <scope>NUCLEOTIDE SEQUENCE [LARGE SCALE GENOMIC DNA]</scope>
    <source>
        <strain evidence="2 3">ICN19</strain>
    </source>
</reference>
<feature type="compositionally biased region" description="Low complexity" evidence="1">
    <location>
        <begin position="218"/>
        <end position="232"/>
    </location>
</feature>
<keyword evidence="3" id="KW-1185">Reference proteome</keyword>
<dbReference type="RefSeq" id="WP_138058356.1">
    <property type="nucleotide sequence ID" value="NZ_VAWE01000003.1"/>
</dbReference>
<accession>A0A5R9DW41</accession>
<gene>
    <name evidence="2" type="ORF">FEF34_39960</name>
</gene>
<comment type="caution">
    <text evidence="2">The sequence shown here is derived from an EMBL/GenBank/DDBJ whole genome shotgun (WGS) entry which is preliminary data.</text>
</comment>
<feature type="compositionally biased region" description="Low complexity" evidence="1">
    <location>
        <begin position="164"/>
        <end position="175"/>
    </location>
</feature>
<feature type="region of interest" description="Disordered" evidence="1">
    <location>
        <begin position="161"/>
        <end position="274"/>
    </location>
</feature>
<protein>
    <submittedName>
        <fullName evidence="2">Uncharacterized protein</fullName>
    </submittedName>
</protein>
<dbReference type="EMBL" id="VAWE01000003">
    <property type="protein sequence ID" value="TLQ38991.1"/>
    <property type="molecule type" value="Genomic_DNA"/>
</dbReference>
<name>A0A5R9DW41_9ACTN</name>
<sequence>MTSPKRPKASAASPDQVVELYGPEDDGWYDTRVMDWIALCEQLKDGEVRGYLVLRSLVIDKFKNHVRKLTLQLLCELIPSPSGGPSSLTRVRGILDGLTRVGLVTTPEGKPIKTSSRASAVGKPLRIRINDAAPEGYQGWRNTEDKLKALGTALAELVDESAEDAPAASDQAASEAGRKSDPAGEAGRKSDPMGRKSDPRGRESDPHTADELGERDLPLVSSSGSSLSPSSGDATETSVTPKAETEKTRETASPEDNPAPAAAAVPAPRDGGDEQTAEALAMLVGLPGQMHRDDALDLVPLVDQALAIGWTLPQLRSHLSRKCDPERVFDVAAIYRKHLKRLPDAPAGVGAGHPAAAPLECDKCKGSGLAEDPETFLPIGPCECRKAPALAAAS</sequence>
<evidence type="ECO:0000256" key="1">
    <source>
        <dbReference type="SAM" id="MobiDB-lite"/>
    </source>
</evidence>
<feature type="compositionally biased region" description="Low complexity" evidence="1">
    <location>
        <begin position="258"/>
        <end position="268"/>
    </location>
</feature>
<organism evidence="2 3">
    <name type="scientific">Streptomyces marianii</name>
    <dbReference type="NCBI Taxonomy" id="1817406"/>
    <lineage>
        <taxon>Bacteria</taxon>
        <taxon>Bacillati</taxon>
        <taxon>Actinomycetota</taxon>
        <taxon>Actinomycetes</taxon>
        <taxon>Kitasatosporales</taxon>
        <taxon>Streptomycetaceae</taxon>
        <taxon>Streptomyces</taxon>
    </lineage>
</organism>